<dbReference type="GO" id="GO:0009570">
    <property type="term" value="C:chloroplast stroma"/>
    <property type="evidence" value="ECO:0007669"/>
    <property type="project" value="UniProtKB-SubCell"/>
</dbReference>
<keyword evidence="2" id="KW-0150">Chloroplast</keyword>
<dbReference type="Proteomes" id="UP000250235">
    <property type="component" value="Unassembled WGS sequence"/>
</dbReference>
<dbReference type="OrthoDB" id="343842at2759"/>
<name>A0A2Z7CZ55_9LAMI</name>
<feature type="compositionally biased region" description="Basic and acidic residues" evidence="6">
    <location>
        <begin position="79"/>
        <end position="88"/>
    </location>
</feature>
<proteinExistence type="inferred from homology"/>
<evidence type="ECO:0000313" key="7">
    <source>
        <dbReference type="EMBL" id="KZV49919.1"/>
    </source>
</evidence>
<dbReference type="PANTHER" id="PTHR34113">
    <property type="entry name" value="INACTIVE PURPLE ACID PHOSPHATASE-LIKE PROTEIN"/>
    <property type="match status" value="1"/>
</dbReference>
<reference evidence="7 8" key="1">
    <citation type="journal article" date="2015" name="Proc. Natl. Acad. Sci. U.S.A.">
        <title>The resurrection genome of Boea hygrometrica: A blueprint for survival of dehydration.</title>
        <authorList>
            <person name="Xiao L."/>
            <person name="Yang G."/>
            <person name="Zhang L."/>
            <person name="Yang X."/>
            <person name="Zhao S."/>
            <person name="Ji Z."/>
            <person name="Zhou Q."/>
            <person name="Hu M."/>
            <person name="Wang Y."/>
            <person name="Chen M."/>
            <person name="Xu Y."/>
            <person name="Jin H."/>
            <person name="Xiao X."/>
            <person name="Hu G."/>
            <person name="Bao F."/>
            <person name="Hu Y."/>
            <person name="Wan P."/>
            <person name="Li L."/>
            <person name="Deng X."/>
            <person name="Kuang T."/>
            <person name="Xiang C."/>
            <person name="Zhu J.K."/>
            <person name="Oliver M.J."/>
            <person name="He Y."/>
        </authorList>
    </citation>
    <scope>NUCLEOTIDE SEQUENCE [LARGE SCALE GENOMIC DNA]</scope>
    <source>
        <strain evidence="8">cv. XS01</strain>
    </source>
</reference>
<evidence type="ECO:0000256" key="4">
    <source>
        <dbReference type="ARBA" id="ARBA00022946"/>
    </source>
</evidence>
<feature type="compositionally biased region" description="Basic and acidic residues" evidence="6">
    <location>
        <begin position="95"/>
        <end position="108"/>
    </location>
</feature>
<comment type="subcellular location">
    <subcellularLocation>
        <location evidence="1">Plastid</location>
        <location evidence="1">Chloroplast stroma</location>
    </subcellularLocation>
</comment>
<evidence type="ECO:0000256" key="1">
    <source>
        <dbReference type="ARBA" id="ARBA00004470"/>
    </source>
</evidence>
<dbReference type="InterPro" id="IPR052495">
    <property type="entry name" value="Alpha-glucan_binding_chloro"/>
</dbReference>
<evidence type="ECO:0000256" key="6">
    <source>
        <dbReference type="SAM" id="MobiDB-lite"/>
    </source>
</evidence>
<dbReference type="GO" id="GO:2000904">
    <property type="term" value="P:regulation of starch metabolic process"/>
    <property type="evidence" value="ECO:0007669"/>
    <property type="project" value="TreeGrafter"/>
</dbReference>
<keyword evidence="3" id="KW-0934">Plastid</keyword>
<keyword evidence="4" id="KW-0809">Transit peptide</keyword>
<organism evidence="7 8">
    <name type="scientific">Dorcoceras hygrometricum</name>
    <dbReference type="NCBI Taxonomy" id="472368"/>
    <lineage>
        <taxon>Eukaryota</taxon>
        <taxon>Viridiplantae</taxon>
        <taxon>Streptophyta</taxon>
        <taxon>Embryophyta</taxon>
        <taxon>Tracheophyta</taxon>
        <taxon>Spermatophyta</taxon>
        <taxon>Magnoliopsida</taxon>
        <taxon>eudicotyledons</taxon>
        <taxon>Gunneridae</taxon>
        <taxon>Pentapetalae</taxon>
        <taxon>asterids</taxon>
        <taxon>lamiids</taxon>
        <taxon>Lamiales</taxon>
        <taxon>Gesneriaceae</taxon>
        <taxon>Didymocarpoideae</taxon>
        <taxon>Trichosporeae</taxon>
        <taxon>Loxocarpinae</taxon>
        <taxon>Dorcoceras</taxon>
    </lineage>
</organism>
<keyword evidence="8" id="KW-1185">Reference proteome</keyword>
<dbReference type="GO" id="GO:0005982">
    <property type="term" value="P:starch metabolic process"/>
    <property type="evidence" value="ECO:0007669"/>
    <property type="project" value="TreeGrafter"/>
</dbReference>
<dbReference type="GO" id="GO:0043036">
    <property type="term" value="C:starch grain"/>
    <property type="evidence" value="ECO:0007669"/>
    <property type="project" value="TreeGrafter"/>
</dbReference>
<dbReference type="GO" id="GO:2001070">
    <property type="term" value="F:starch binding"/>
    <property type="evidence" value="ECO:0007669"/>
    <property type="project" value="TreeGrafter"/>
</dbReference>
<protein>
    <submittedName>
        <fullName evidence="7">Uncharacterized protein</fullName>
    </submittedName>
</protein>
<sequence>MATHLKIARTRAAPIASSPLLHRGRLGNPFLVFAKDVHLLPKNTLKGNSRTVRISRIGAANGRGGSYLEMWRKAMEQDRKSAEFERMAAENASDDNGRRTGESDEELEKRNKEFKKLLQVSVEERDKVQRMQVIDRAAAAIAAARALVKSNAQPQVADSSEVKVQSGGEDENDLQEGMQNGGSLLSQSRSIDVGTPGPSFWTWEPPPDDDDDSFSPKLASQTSPYPALFFPVLEKERSSDIFSIPFQTTIPQTKYSPFLPPLQSSVEIEKSEFTPHLEEQNEIELQFSAQAAEAAQALNEASQASLQGVIPDGAKWWKETGIEQRPDGVLCRWTLIRGVSSDKAVEWENKYWEASDEFGYKELGSEKSGRDSTGNVWREYWRESMIQNEGVVYLEKTAEKWGKNNHGTEWQEKWWERYGAGKAEKSADKWCSIDPYTPLDAGHAHVWHERWGETYDGLGGSIKYTDKWAERFEGDGWSKWGDKWDENFDPNAHGVKQGETWWEGKYGDRWNRTWGEGHNGSGWVHKYGKSSSGEHWDTHVQQETWYERFPHYGFYHCFENSVPLRDVKKPSEWS</sequence>
<evidence type="ECO:0000256" key="3">
    <source>
        <dbReference type="ARBA" id="ARBA00022640"/>
    </source>
</evidence>
<accession>A0A2Z7CZ55</accession>
<feature type="compositionally biased region" description="Polar residues" evidence="6">
    <location>
        <begin position="177"/>
        <end position="190"/>
    </location>
</feature>
<feature type="region of interest" description="Disordered" evidence="6">
    <location>
        <begin position="79"/>
        <end position="108"/>
    </location>
</feature>
<comment type="similarity">
    <text evidence="5">Belongs to the ESV1 family.</text>
</comment>
<evidence type="ECO:0000256" key="5">
    <source>
        <dbReference type="ARBA" id="ARBA00038237"/>
    </source>
</evidence>
<dbReference type="AlphaFoldDB" id="A0A2Z7CZ55"/>
<gene>
    <name evidence="7" type="ORF">F511_31551</name>
</gene>
<dbReference type="EMBL" id="KQ992632">
    <property type="protein sequence ID" value="KZV49919.1"/>
    <property type="molecule type" value="Genomic_DNA"/>
</dbReference>
<feature type="region of interest" description="Disordered" evidence="6">
    <location>
        <begin position="149"/>
        <end position="219"/>
    </location>
</feature>
<evidence type="ECO:0000256" key="2">
    <source>
        <dbReference type="ARBA" id="ARBA00022528"/>
    </source>
</evidence>
<evidence type="ECO:0000313" key="8">
    <source>
        <dbReference type="Proteomes" id="UP000250235"/>
    </source>
</evidence>
<dbReference type="PANTHER" id="PTHR34113:SF2">
    <property type="entry name" value="PROTEIN LIKE EARLY STARVATION, CHLOROPLASTIC"/>
    <property type="match status" value="1"/>
</dbReference>